<proteinExistence type="predicted"/>
<dbReference type="Gene3D" id="2.60.40.10">
    <property type="entry name" value="Immunoglobulins"/>
    <property type="match status" value="2"/>
</dbReference>
<dbReference type="Pfam" id="PF07705">
    <property type="entry name" value="CARDB"/>
    <property type="match status" value="1"/>
</dbReference>
<dbReference type="InterPro" id="IPR011635">
    <property type="entry name" value="CARDB"/>
</dbReference>
<protein>
    <recommendedName>
        <fullName evidence="1">CARDB domain-containing protein</fullName>
    </recommendedName>
</protein>
<reference evidence="2" key="1">
    <citation type="journal article" date="2020" name="mSystems">
        <title>Genome- and Community-Level Interaction Insights into Carbon Utilization and Element Cycling Functions of Hydrothermarchaeota in Hydrothermal Sediment.</title>
        <authorList>
            <person name="Zhou Z."/>
            <person name="Liu Y."/>
            <person name="Xu W."/>
            <person name="Pan J."/>
            <person name="Luo Z.H."/>
            <person name="Li M."/>
        </authorList>
    </citation>
    <scope>NUCLEOTIDE SEQUENCE [LARGE SCALE GENOMIC DNA]</scope>
    <source>
        <strain evidence="2">SpSt-711</strain>
    </source>
</reference>
<evidence type="ECO:0000313" key="2">
    <source>
        <dbReference type="EMBL" id="HGU15994.1"/>
    </source>
</evidence>
<evidence type="ECO:0000259" key="1">
    <source>
        <dbReference type="Pfam" id="PF07705"/>
    </source>
</evidence>
<comment type="caution">
    <text evidence="2">The sequence shown here is derived from an EMBL/GenBank/DDBJ whole genome shotgun (WGS) entry which is preliminary data.</text>
</comment>
<organism evidence="2">
    <name type="scientific">Thermodesulfobacterium geofontis</name>
    <dbReference type="NCBI Taxonomy" id="1295609"/>
    <lineage>
        <taxon>Bacteria</taxon>
        <taxon>Pseudomonadati</taxon>
        <taxon>Thermodesulfobacteriota</taxon>
        <taxon>Thermodesulfobacteria</taxon>
        <taxon>Thermodesulfobacteriales</taxon>
        <taxon>Thermodesulfobacteriaceae</taxon>
        <taxon>Thermodesulfobacterium</taxon>
    </lineage>
</organism>
<feature type="domain" description="CARDB" evidence="1">
    <location>
        <begin position="39"/>
        <end position="138"/>
    </location>
</feature>
<sequence length="298" mass="31865">MKSINKICLTLILVCFIIIPVIAQEKKPLTTPTVTLKAPDLVVKEIKCGPGNKLQFTVVNIGTGPLPSGWKAVADVLFDGKKMGFIDLSKPTSGDITPPGGTAIYLVPFDIVKLVAVRVVVDATNSIKETNEENNVMTAKVAPCEKTGLPDLKVVHTDHQPAGEIRPGQVIRFSVTVKNFGTGVANGTVKPDGSTTSNGYMIDLSLHKKPIGDPAKPHILPSPYIFTEGMLLKGGRISRTVDLAPGASKEYSTSVEIPKDIKPGEYWIGVSLDPFNKVIEGPPTGEEDNVVNHGIIIK</sequence>
<dbReference type="EMBL" id="DTEI01000085">
    <property type="protein sequence ID" value="HGU15994.1"/>
    <property type="molecule type" value="Genomic_DNA"/>
</dbReference>
<name>A0A7V4JQS6_9BACT</name>
<gene>
    <name evidence="2" type="ORF">ENU91_05000</name>
</gene>
<accession>A0A7V4JQS6</accession>
<dbReference type="InterPro" id="IPR013783">
    <property type="entry name" value="Ig-like_fold"/>
</dbReference>
<dbReference type="AlphaFoldDB" id="A0A7V4JQS6"/>